<evidence type="ECO:0008006" key="3">
    <source>
        <dbReference type="Google" id="ProtNLM"/>
    </source>
</evidence>
<gene>
    <name evidence="1" type="ORF">WMW72_10625</name>
</gene>
<comment type="caution">
    <text evidence="1">The sequence shown here is derived from an EMBL/GenBank/DDBJ whole genome shotgun (WGS) entry which is preliminary data.</text>
</comment>
<protein>
    <recommendedName>
        <fullName evidence="3">Head fiber protein</fullName>
    </recommendedName>
</protein>
<dbReference type="EMBL" id="JBBPCC010000005">
    <property type="protein sequence ID" value="MEK8128357.1"/>
    <property type="molecule type" value="Genomic_DNA"/>
</dbReference>
<dbReference type="Proteomes" id="UP001469365">
    <property type="component" value="Unassembled WGS sequence"/>
</dbReference>
<reference evidence="1 2" key="1">
    <citation type="submission" date="2024-04" db="EMBL/GenBank/DDBJ databases">
        <title>draft genome sequnece of Paenibacillus filicis.</title>
        <authorList>
            <person name="Kim D.-U."/>
        </authorList>
    </citation>
    <scope>NUCLEOTIDE SEQUENCE [LARGE SCALE GENOMIC DNA]</scope>
    <source>
        <strain evidence="1 2">KACC14197</strain>
    </source>
</reference>
<proteinExistence type="predicted"/>
<sequence length="104" mass="10522">MPIPKDRTPDFYQVIPAASAPKLPDKRYPGYLVFVDANGQPIDLGGGGGAIAIGDVTGLQAALNAKLTASKAATQANSAAADVAGLVADFNALLVKLKTAGLMN</sequence>
<accession>A0ABU9DHM2</accession>
<keyword evidence="2" id="KW-1185">Reference proteome</keyword>
<name>A0ABU9DHM2_9BACL</name>
<evidence type="ECO:0000313" key="2">
    <source>
        <dbReference type="Proteomes" id="UP001469365"/>
    </source>
</evidence>
<dbReference type="Gene3D" id="6.10.140.1630">
    <property type="match status" value="1"/>
</dbReference>
<evidence type="ECO:0000313" key="1">
    <source>
        <dbReference type="EMBL" id="MEK8128357.1"/>
    </source>
</evidence>
<organism evidence="1 2">
    <name type="scientific">Paenibacillus filicis</name>
    <dbReference type="NCBI Taxonomy" id="669464"/>
    <lineage>
        <taxon>Bacteria</taxon>
        <taxon>Bacillati</taxon>
        <taxon>Bacillota</taxon>
        <taxon>Bacilli</taxon>
        <taxon>Bacillales</taxon>
        <taxon>Paenibacillaceae</taxon>
        <taxon>Paenibacillus</taxon>
    </lineage>
</organism>